<feature type="domain" description="Histidine kinase/HSP90-like ATPase" evidence="10">
    <location>
        <begin position="368"/>
        <end position="451"/>
    </location>
</feature>
<dbReference type="SUPFAM" id="SSF55874">
    <property type="entry name" value="ATPase domain of HSP90 chaperone/DNA topoisomerase II/histidine kinase"/>
    <property type="match status" value="1"/>
</dbReference>
<dbReference type="Pfam" id="PF09335">
    <property type="entry name" value="VTT_dom"/>
    <property type="match status" value="1"/>
</dbReference>
<protein>
    <recommendedName>
        <fullName evidence="2">histidine kinase</fullName>
        <ecNumber evidence="2">2.7.13.3</ecNumber>
    </recommendedName>
</protein>
<comment type="catalytic activity">
    <reaction evidence="1">
        <text>ATP + protein L-histidine = ADP + protein N-phospho-L-histidine.</text>
        <dbReference type="EC" id="2.7.13.3"/>
    </reaction>
</comment>
<dbReference type="InterPro" id="IPR036890">
    <property type="entry name" value="HATPase_C_sf"/>
</dbReference>
<feature type="transmembrane region" description="Helical" evidence="9">
    <location>
        <begin position="71"/>
        <end position="94"/>
    </location>
</feature>
<keyword evidence="4" id="KW-0808">Transferase</keyword>
<dbReference type="InterPro" id="IPR032816">
    <property type="entry name" value="VTT_dom"/>
</dbReference>
<feature type="domain" description="Signal transduction histidine kinase subgroup 3 dimerisation and phosphoacceptor" evidence="11">
    <location>
        <begin position="267"/>
        <end position="332"/>
    </location>
</feature>
<keyword evidence="9" id="KW-0472">Membrane</keyword>
<evidence type="ECO:0000256" key="2">
    <source>
        <dbReference type="ARBA" id="ARBA00012438"/>
    </source>
</evidence>
<keyword evidence="9" id="KW-1133">Transmembrane helix</keyword>
<dbReference type="InterPro" id="IPR003594">
    <property type="entry name" value="HATPase_dom"/>
</dbReference>
<dbReference type="InterPro" id="IPR011712">
    <property type="entry name" value="Sig_transdc_His_kin_sub3_dim/P"/>
</dbReference>
<evidence type="ECO:0000256" key="7">
    <source>
        <dbReference type="ARBA" id="ARBA00022840"/>
    </source>
</evidence>
<comment type="caution">
    <text evidence="13">The sequence shown here is derived from an EMBL/GenBank/DDBJ whole genome shotgun (WGS) entry which is preliminary data.</text>
</comment>
<dbReference type="EC" id="2.7.13.3" evidence="2"/>
<dbReference type="InterPro" id="IPR050482">
    <property type="entry name" value="Sensor_HK_TwoCompSys"/>
</dbReference>
<keyword evidence="5" id="KW-0547">Nucleotide-binding</keyword>
<dbReference type="GO" id="GO:0000155">
    <property type="term" value="F:phosphorelay sensor kinase activity"/>
    <property type="evidence" value="ECO:0007669"/>
    <property type="project" value="InterPro"/>
</dbReference>
<dbReference type="Pfam" id="PF07730">
    <property type="entry name" value="HisKA_3"/>
    <property type="match status" value="1"/>
</dbReference>
<proteinExistence type="predicted"/>
<keyword evidence="6 13" id="KW-0418">Kinase</keyword>
<dbReference type="Pfam" id="PF02518">
    <property type="entry name" value="HATPase_c"/>
    <property type="match status" value="1"/>
</dbReference>
<dbReference type="RefSeq" id="WP_244256797.1">
    <property type="nucleotide sequence ID" value="NZ_RJVJ01000001.1"/>
</dbReference>
<sequence length="453" mass="47093">MLLLETAAPAAGQAPTEGLAGWAAGLVETFGGPGAGLAVALENLFPPLPSEVILPLTGFAAGRGTLGLPAALGWTTAGSVAGVLALYLPGAFFGRERMHALWARLPLVRPADLERTEAWFARHGTKAVLLGRMVPVFRSPVSVPAGVERMPLPRFTGLTAVGSLTWNGMLITAGHLLGDRWDAVEQYVGLLALEAVRGSLGWADLAGQVLLGGVLLFLAVQGLVSLAALEARLGRDCFGPSEAELLRLRVAELADSRAAVLRAVDAERRRIERDLHDGVQQRLVALRLLLARAGRGTDPGRTAELLAQAHRESGELLTELREVAWRVHPSALDTLGLDEALAGLAARTALPLRIRCALPGPLPQAVRTAAYFVVSECVTNAAKHSGAAAVEVRVEAVGARLTVEVGDDGAGGADPDGGGLAGLRARVAALDGTLRVHSPRGGPTLVTAELPCA</sequence>
<feature type="domain" description="VTT" evidence="12">
    <location>
        <begin position="48"/>
        <end position="175"/>
    </location>
</feature>
<evidence type="ECO:0000259" key="10">
    <source>
        <dbReference type="Pfam" id="PF02518"/>
    </source>
</evidence>
<dbReference type="PANTHER" id="PTHR24421:SF10">
    <property type="entry name" value="NITRATE_NITRITE SENSOR PROTEIN NARQ"/>
    <property type="match status" value="1"/>
</dbReference>
<dbReference type="GO" id="GO:0046983">
    <property type="term" value="F:protein dimerization activity"/>
    <property type="evidence" value="ECO:0007669"/>
    <property type="project" value="InterPro"/>
</dbReference>
<keyword evidence="7" id="KW-0067">ATP-binding</keyword>
<evidence type="ECO:0000256" key="1">
    <source>
        <dbReference type="ARBA" id="ARBA00000085"/>
    </source>
</evidence>
<feature type="transmembrane region" description="Helical" evidence="9">
    <location>
        <begin position="155"/>
        <end position="177"/>
    </location>
</feature>
<evidence type="ECO:0000256" key="8">
    <source>
        <dbReference type="ARBA" id="ARBA00023012"/>
    </source>
</evidence>
<evidence type="ECO:0000256" key="9">
    <source>
        <dbReference type="SAM" id="Phobius"/>
    </source>
</evidence>
<dbReference type="GO" id="GO:0016020">
    <property type="term" value="C:membrane"/>
    <property type="evidence" value="ECO:0007669"/>
    <property type="project" value="InterPro"/>
</dbReference>
<evidence type="ECO:0000259" key="12">
    <source>
        <dbReference type="Pfam" id="PF09335"/>
    </source>
</evidence>
<keyword evidence="8" id="KW-0902">Two-component regulatory system</keyword>
<organism evidence="13 14">
    <name type="scientific">Kitasatospora cineracea</name>
    <dbReference type="NCBI Taxonomy" id="88074"/>
    <lineage>
        <taxon>Bacteria</taxon>
        <taxon>Bacillati</taxon>
        <taxon>Actinomycetota</taxon>
        <taxon>Actinomycetes</taxon>
        <taxon>Kitasatosporales</taxon>
        <taxon>Streptomycetaceae</taxon>
        <taxon>Kitasatospora</taxon>
    </lineage>
</organism>
<evidence type="ECO:0000259" key="11">
    <source>
        <dbReference type="Pfam" id="PF07730"/>
    </source>
</evidence>
<dbReference type="CDD" id="cd16917">
    <property type="entry name" value="HATPase_UhpB-NarQ-NarX-like"/>
    <property type="match status" value="1"/>
</dbReference>
<reference evidence="13 14" key="1">
    <citation type="submission" date="2018-11" db="EMBL/GenBank/DDBJ databases">
        <title>Sequencing the genomes of 1000 actinobacteria strains.</title>
        <authorList>
            <person name="Klenk H.-P."/>
        </authorList>
    </citation>
    <scope>NUCLEOTIDE SEQUENCE [LARGE SCALE GENOMIC DNA]</scope>
    <source>
        <strain evidence="13 14">DSM 44780</strain>
    </source>
</reference>
<dbReference type="EMBL" id="RJVJ01000001">
    <property type="protein sequence ID" value="ROR45596.1"/>
    <property type="molecule type" value="Genomic_DNA"/>
</dbReference>
<evidence type="ECO:0000256" key="5">
    <source>
        <dbReference type="ARBA" id="ARBA00022741"/>
    </source>
</evidence>
<gene>
    <name evidence="13" type="ORF">EDD39_3837</name>
</gene>
<dbReference type="Proteomes" id="UP000267408">
    <property type="component" value="Unassembled WGS sequence"/>
</dbReference>
<evidence type="ECO:0000256" key="3">
    <source>
        <dbReference type="ARBA" id="ARBA00022553"/>
    </source>
</evidence>
<evidence type="ECO:0000256" key="6">
    <source>
        <dbReference type="ARBA" id="ARBA00022777"/>
    </source>
</evidence>
<keyword evidence="3" id="KW-0597">Phosphoprotein</keyword>
<dbReference type="GO" id="GO:0005524">
    <property type="term" value="F:ATP binding"/>
    <property type="evidence" value="ECO:0007669"/>
    <property type="project" value="UniProtKB-KW"/>
</dbReference>
<dbReference type="Gene3D" id="3.30.565.10">
    <property type="entry name" value="Histidine kinase-like ATPase, C-terminal domain"/>
    <property type="match status" value="1"/>
</dbReference>
<evidence type="ECO:0000256" key="4">
    <source>
        <dbReference type="ARBA" id="ARBA00022679"/>
    </source>
</evidence>
<dbReference type="AlphaFoldDB" id="A0A8G1UKB5"/>
<evidence type="ECO:0000313" key="14">
    <source>
        <dbReference type="Proteomes" id="UP000267408"/>
    </source>
</evidence>
<dbReference type="Gene3D" id="1.20.5.1930">
    <property type="match status" value="1"/>
</dbReference>
<accession>A0A8G1UKB5</accession>
<feature type="transmembrane region" description="Helical" evidence="9">
    <location>
        <begin position="209"/>
        <end position="229"/>
    </location>
</feature>
<dbReference type="PANTHER" id="PTHR24421">
    <property type="entry name" value="NITRATE/NITRITE SENSOR PROTEIN NARX-RELATED"/>
    <property type="match status" value="1"/>
</dbReference>
<evidence type="ECO:0000313" key="13">
    <source>
        <dbReference type="EMBL" id="ROR45596.1"/>
    </source>
</evidence>
<keyword evidence="9" id="KW-0812">Transmembrane</keyword>
<name>A0A8G1UKB5_9ACTN</name>